<dbReference type="PROSITE" id="PS50893">
    <property type="entry name" value="ABC_TRANSPORTER_2"/>
    <property type="match status" value="2"/>
</dbReference>
<keyword evidence="11" id="KW-1185">Reference proteome</keyword>
<comment type="caution">
    <text evidence="10">The sequence shown here is derived from an EMBL/GenBank/DDBJ whole genome shotgun (WGS) entry which is preliminary data.</text>
</comment>
<evidence type="ECO:0000313" key="10">
    <source>
        <dbReference type="EMBL" id="MPW27235.1"/>
    </source>
</evidence>
<evidence type="ECO:0000259" key="9">
    <source>
        <dbReference type="PROSITE" id="PS50893"/>
    </source>
</evidence>
<dbReference type="Pfam" id="PF00005">
    <property type="entry name" value="ABC_tran"/>
    <property type="match status" value="2"/>
</dbReference>
<dbReference type="RefSeq" id="WP_152806769.1">
    <property type="nucleotide sequence ID" value="NZ_WHNX01000049.1"/>
</dbReference>
<dbReference type="SUPFAM" id="SSF52540">
    <property type="entry name" value="P-loop containing nucleoside triphosphate hydrolases"/>
    <property type="match status" value="2"/>
</dbReference>
<dbReference type="GO" id="GO:0005524">
    <property type="term" value="F:ATP binding"/>
    <property type="evidence" value="ECO:0007669"/>
    <property type="project" value="UniProtKB-KW"/>
</dbReference>
<dbReference type="CDD" id="cd03225">
    <property type="entry name" value="ABC_cobalt_CbiO_domain1"/>
    <property type="match status" value="2"/>
</dbReference>
<keyword evidence="6 10" id="KW-0067">ATP-binding</keyword>
<keyword evidence="8" id="KW-0472">Membrane</keyword>
<dbReference type="InterPro" id="IPR050095">
    <property type="entry name" value="ECF_ABC_transporter_ATP-bd"/>
</dbReference>
<dbReference type="GO" id="GO:0016887">
    <property type="term" value="F:ATP hydrolysis activity"/>
    <property type="evidence" value="ECO:0007669"/>
    <property type="project" value="InterPro"/>
</dbReference>
<comment type="subcellular location">
    <subcellularLocation>
        <location evidence="1">Cell membrane</location>
        <topology evidence="1">Peripheral membrane protein</topology>
    </subcellularLocation>
</comment>
<feature type="domain" description="ABC transporter" evidence="9">
    <location>
        <begin position="301"/>
        <end position="533"/>
    </location>
</feature>
<evidence type="ECO:0000256" key="8">
    <source>
        <dbReference type="ARBA" id="ARBA00023136"/>
    </source>
</evidence>
<comment type="similarity">
    <text evidence="2">Belongs to the ABC transporter superfamily.</text>
</comment>
<accession>A0A6A7KD16</accession>
<dbReference type="PANTHER" id="PTHR43553:SF27">
    <property type="entry name" value="ENERGY-COUPLING FACTOR TRANSPORTER ATP-BINDING PROTEIN ECFA2"/>
    <property type="match status" value="1"/>
</dbReference>
<feature type="domain" description="ABC transporter" evidence="9">
    <location>
        <begin position="4"/>
        <end position="242"/>
    </location>
</feature>
<dbReference type="Proteomes" id="UP000440004">
    <property type="component" value="Unassembled WGS sequence"/>
</dbReference>
<evidence type="ECO:0000256" key="2">
    <source>
        <dbReference type="ARBA" id="ARBA00005417"/>
    </source>
</evidence>
<evidence type="ECO:0000256" key="7">
    <source>
        <dbReference type="ARBA" id="ARBA00022967"/>
    </source>
</evidence>
<sequence>MEIIEIQNMSFTYPNTESKALIEINLSIRESEFLVICGQSGCGKTTLLRNLKKEIAPHGQQIGNILYKGVPIKKIDEKVSATEIGFVLQDPENQIVTDTVWHELAFGLENIGVPTPTIRRRIAETAHFFGINEWFEKSVFELSGGQKQLLNLASIMAMQPEVIIFDEPTAQLDPVAAKDFLTVLRRINLELGTTVIISEHRLEELFPISDRVLYMKDGQIDFSGDSKAFSAYITAIDFHTFRKALPSAVQISCGLKDKERYPISVREGRLWLQEYVQKNDCICQSTNGGSKLLRDKEKPVLRAKDLWYKYDQDPYVLKGLTLDIYPGEIHAILGSNGSGKTTALNVLAGILSPIKGTVKLKDKNISKIKDEVLYKNNIAVLNQNPKTMFVYDTVYEDLQESIKLLQLDKEHERIMEISDALGITHLLKNHPYDLSGGEQQKAAIAKLLLLNPEVLLLDEPTKGIDVYAKEELAKILIDRASEGRGVVMVTHDVEFVAMYCDICSMVFNGDIICTELAKDFFVGNNFYTTSANRISRGIIDNVVTCKDVISKCL</sequence>
<keyword evidence="7" id="KW-1278">Translocase</keyword>
<dbReference type="InterPro" id="IPR027417">
    <property type="entry name" value="P-loop_NTPase"/>
</dbReference>
<dbReference type="InterPro" id="IPR003593">
    <property type="entry name" value="AAA+_ATPase"/>
</dbReference>
<keyword evidence="4" id="KW-1003">Cell membrane</keyword>
<evidence type="ECO:0000256" key="5">
    <source>
        <dbReference type="ARBA" id="ARBA00022741"/>
    </source>
</evidence>
<dbReference type="GO" id="GO:0043190">
    <property type="term" value="C:ATP-binding cassette (ABC) transporter complex"/>
    <property type="evidence" value="ECO:0007669"/>
    <property type="project" value="TreeGrafter"/>
</dbReference>
<dbReference type="PANTHER" id="PTHR43553">
    <property type="entry name" value="HEAVY METAL TRANSPORTER"/>
    <property type="match status" value="1"/>
</dbReference>
<dbReference type="InterPro" id="IPR003439">
    <property type="entry name" value="ABC_transporter-like_ATP-bd"/>
</dbReference>
<proteinExistence type="inferred from homology"/>
<evidence type="ECO:0000313" key="11">
    <source>
        <dbReference type="Proteomes" id="UP000440004"/>
    </source>
</evidence>
<evidence type="ECO:0000256" key="4">
    <source>
        <dbReference type="ARBA" id="ARBA00022475"/>
    </source>
</evidence>
<protein>
    <submittedName>
        <fullName evidence="10">ATP-binding cassette domain-containing protein</fullName>
    </submittedName>
</protein>
<dbReference type="EMBL" id="WHNX01000049">
    <property type="protein sequence ID" value="MPW27235.1"/>
    <property type="molecule type" value="Genomic_DNA"/>
</dbReference>
<dbReference type="PROSITE" id="PS00211">
    <property type="entry name" value="ABC_TRANSPORTER_1"/>
    <property type="match status" value="2"/>
</dbReference>
<evidence type="ECO:0000256" key="6">
    <source>
        <dbReference type="ARBA" id="ARBA00022840"/>
    </source>
</evidence>
<gene>
    <name evidence="10" type="ORF">GC105_15815</name>
</gene>
<dbReference type="AlphaFoldDB" id="A0A6A7KD16"/>
<organism evidence="10 11">
    <name type="scientific">Alkalibaculum sporogenes</name>
    <dbReference type="NCBI Taxonomy" id="2655001"/>
    <lineage>
        <taxon>Bacteria</taxon>
        <taxon>Bacillati</taxon>
        <taxon>Bacillota</taxon>
        <taxon>Clostridia</taxon>
        <taxon>Eubacteriales</taxon>
        <taxon>Eubacteriaceae</taxon>
        <taxon>Alkalibaculum</taxon>
    </lineage>
</organism>
<dbReference type="InterPro" id="IPR017871">
    <property type="entry name" value="ABC_transporter-like_CS"/>
</dbReference>
<keyword evidence="3" id="KW-0813">Transport</keyword>
<dbReference type="SMART" id="SM00382">
    <property type="entry name" value="AAA"/>
    <property type="match status" value="2"/>
</dbReference>
<evidence type="ECO:0000256" key="3">
    <source>
        <dbReference type="ARBA" id="ARBA00022448"/>
    </source>
</evidence>
<name>A0A6A7KD16_9FIRM</name>
<reference evidence="10 11" key="1">
    <citation type="submission" date="2019-10" db="EMBL/GenBank/DDBJ databases">
        <title>Alkalibaculum tamaniensis sp.nov., a new alkaliphilic acetogen, isolated on methoxylated aromatics from a mud volcano.</title>
        <authorList>
            <person name="Khomyakova M.A."/>
            <person name="Merkel A.Y."/>
            <person name="Bonch-Osmolovskaya E.A."/>
            <person name="Slobodkin A.I."/>
        </authorList>
    </citation>
    <scope>NUCLEOTIDE SEQUENCE [LARGE SCALE GENOMIC DNA]</scope>
    <source>
        <strain evidence="10 11">M08DMB</strain>
    </source>
</reference>
<keyword evidence="5" id="KW-0547">Nucleotide-binding</keyword>
<dbReference type="Gene3D" id="3.40.50.300">
    <property type="entry name" value="P-loop containing nucleotide triphosphate hydrolases"/>
    <property type="match status" value="2"/>
</dbReference>
<dbReference type="InterPro" id="IPR015856">
    <property type="entry name" value="ABC_transpr_CbiO/EcfA_su"/>
</dbReference>
<evidence type="ECO:0000256" key="1">
    <source>
        <dbReference type="ARBA" id="ARBA00004202"/>
    </source>
</evidence>
<dbReference type="GO" id="GO:0042626">
    <property type="term" value="F:ATPase-coupled transmembrane transporter activity"/>
    <property type="evidence" value="ECO:0007669"/>
    <property type="project" value="TreeGrafter"/>
</dbReference>